<accession>A0A382T539</accession>
<dbReference type="AlphaFoldDB" id="A0A382T539"/>
<evidence type="ECO:0000313" key="1">
    <source>
        <dbReference type="EMBL" id="SVD16401.1"/>
    </source>
</evidence>
<sequence length="33" mass="3871">MRPSKIRVAKYEHSVTSKWVVEGLKNNKGKRSR</sequence>
<organism evidence="1">
    <name type="scientific">marine metagenome</name>
    <dbReference type="NCBI Taxonomy" id="408172"/>
    <lineage>
        <taxon>unclassified sequences</taxon>
        <taxon>metagenomes</taxon>
        <taxon>ecological metagenomes</taxon>
    </lineage>
</organism>
<gene>
    <name evidence="1" type="ORF">METZ01_LOCUS369255</name>
</gene>
<feature type="non-terminal residue" evidence="1">
    <location>
        <position position="33"/>
    </location>
</feature>
<dbReference type="EMBL" id="UINC01133457">
    <property type="protein sequence ID" value="SVD16401.1"/>
    <property type="molecule type" value="Genomic_DNA"/>
</dbReference>
<protein>
    <submittedName>
        <fullName evidence="1">Uncharacterized protein</fullName>
    </submittedName>
</protein>
<name>A0A382T539_9ZZZZ</name>
<proteinExistence type="predicted"/>
<reference evidence="1" key="1">
    <citation type="submission" date="2018-05" db="EMBL/GenBank/DDBJ databases">
        <authorList>
            <person name="Lanie J.A."/>
            <person name="Ng W.-L."/>
            <person name="Kazmierczak K.M."/>
            <person name="Andrzejewski T.M."/>
            <person name="Davidsen T.M."/>
            <person name="Wayne K.J."/>
            <person name="Tettelin H."/>
            <person name="Glass J.I."/>
            <person name="Rusch D."/>
            <person name="Podicherti R."/>
            <person name="Tsui H.-C.T."/>
            <person name="Winkler M.E."/>
        </authorList>
    </citation>
    <scope>NUCLEOTIDE SEQUENCE</scope>
</reference>